<dbReference type="InterPro" id="IPR039713">
    <property type="entry name" value="At2g23090-like"/>
</dbReference>
<evidence type="ECO:0000313" key="3">
    <source>
        <dbReference type="EnsemblPlants" id="AUR62000662-RA:cds"/>
    </source>
</evidence>
<evidence type="ECO:0000256" key="1">
    <source>
        <dbReference type="SAM" id="MobiDB-lite"/>
    </source>
</evidence>
<name>A0A803KNQ6_CHEQI</name>
<dbReference type="Proteomes" id="UP000596660">
    <property type="component" value="Unplaced"/>
</dbReference>
<dbReference type="Pfam" id="PF04419">
    <property type="entry name" value="SERF-like_N"/>
    <property type="match status" value="1"/>
</dbReference>
<dbReference type="Gramene" id="AUR62000662-RA">
    <property type="protein sequence ID" value="AUR62000662-RA:cds"/>
    <property type="gene ID" value="AUR62000662"/>
</dbReference>
<dbReference type="InterPro" id="IPR026939">
    <property type="entry name" value="ZNF706/At2g23090_sf"/>
</dbReference>
<reference evidence="3" key="2">
    <citation type="submission" date="2021-03" db="UniProtKB">
        <authorList>
            <consortium name="EnsemblPlants"/>
        </authorList>
    </citation>
    <scope>IDENTIFICATION</scope>
</reference>
<evidence type="ECO:0000313" key="4">
    <source>
        <dbReference type="Proteomes" id="UP000596660"/>
    </source>
</evidence>
<protein>
    <recommendedName>
        <fullName evidence="2">Small EDRK-rich factor-like N-terminal domain-containing protein</fullName>
    </recommendedName>
</protein>
<proteinExistence type="predicted"/>
<dbReference type="InterPro" id="IPR007513">
    <property type="entry name" value="SERF-like_N"/>
</dbReference>
<dbReference type="AlphaFoldDB" id="A0A803KNQ6"/>
<keyword evidence="4" id="KW-1185">Reference proteome</keyword>
<dbReference type="SUPFAM" id="SSF118359">
    <property type="entry name" value="Expressed protein At2g23090/F21P24.15"/>
    <property type="match status" value="1"/>
</dbReference>
<feature type="region of interest" description="Disordered" evidence="1">
    <location>
        <begin position="1"/>
        <end position="54"/>
    </location>
</feature>
<reference evidence="3" key="1">
    <citation type="journal article" date="2017" name="Nature">
        <title>The genome of Chenopodium quinoa.</title>
        <authorList>
            <person name="Jarvis D.E."/>
            <person name="Ho Y.S."/>
            <person name="Lightfoot D.J."/>
            <person name="Schmoeckel S.M."/>
            <person name="Li B."/>
            <person name="Borm T.J.A."/>
            <person name="Ohyanagi H."/>
            <person name="Mineta K."/>
            <person name="Michell C.T."/>
            <person name="Saber N."/>
            <person name="Kharbatia N.M."/>
            <person name="Rupper R.R."/>
            <person name="Sharp A.R."/>
            <person name="Dally N."/>
            <person name="Boughton B.A."/>
            <person name="Woo Y.H."/>
            <person name="Gao G."/>
            <person name="Schijlen E.G.W.M."/>
            <person name="Guo X."/>
            <person name="Momin A.A."/>
            <person name="Negrao S."/>
            <person name="Al-Babili S."/>
            <person name="Gehring C."/>
            <person name="Roessner U."/>
            <person name="Jung C."/>
            <person name="Murphy K."/>
            <person name="Arold S.T."/>
            <person name="Gojobori T."/>
            <person name="van der Linden C.G."/>
            <person name="van Loo E.N."/>
            <person name="Jellen E.N."/>
            <person name="Maughan P.J."/>
            <person name="Tester M."/>
        </authorList>
    </citation>
    <scope>NUCLEOTIDE SEQUENCE [LARGE SCALE GENOMIC DNA]</scope>
    <source>
        <strain evidence="3">cv. PI 614886</strain>
    </source>
</reference>
<sequence>MGGGNAQKSKTAREKNLEKNKPSKGSQLDSNKKAMRALVPTKAAKPKGCDGGGGRLGEGCFGGGGSGTEKGFDSKETWQQENMGQNDLANLSSTVMAKLDDMARMVKTMGDQIQEQVKIMIEAQDKRIAAAEARITASHKEILETINKVAFKEVDEKE</sequence>
<dbReference type="PANTHER" id="PTHR33788:SF20">
    <property type="entry name" value="GENOME ASSEMBLY, CHROMOSOME: A03"/>
    <property type="match status" value="1"/>
</dbReference>
<dbReference type="Gene3D" id="4.10.1050.10">
    <property type="entry name" value="At2g23090-like"/>
    <property type="match status" value="1"/>
</dbReference>
<feature type="compositionally biased region" description="Basic and acidic residues" evidence="1">
    <location>
        <begin position="11"/>
        <end position="21"/>
    </location>
</feature>
<evidence type="ECO:0000259" key="2">
    <source>
        <dbReference type="Pfam" id="PF04419"/>
    </source>
</evidence>
<feature type="domain" description="Small EDRK-rich factor-like N-terminal" evidence="2">
    <location>
        <begin position="3"/>
        <end position="35"/>
    </location>
</feature>
<dbReference type="PANTHER" id="PTHR33788">
    <property type="entry name" value="OS07G0114300 PROTEIN"/>
    <property type="match status" value="1"/>
</dbReference>
<organism evidence="3 4">
    <name type="scientific">Chenopodium quinoa</name>
    <name type="common">Quinoa</name>
    <dbReference type="NCBI Taxonomy" id="63459"/>
    <lineage>
        <taxon>Eukaryota</taxon>
        <taxon>Viridiplantae</taxon>
        <taxon>Streptophyta</taxon>
        <taxon>Embryophyta</taxon>
        <taxon>Tracheophyta</taxon>
        <taxon>Spermatophyta</taxon>
        <taxon>Magnoliopsida</taxon>
        <taxon>eudicotyledons</taxon>
        <taxon>Gunneridae</taxon>
        <taxon>Pentapetalae</taxon>
        <taxon>Caryophyllales</taxon>
        <taxon>Chenopodiaceae</taxon>
        <taxon>Chenopodioideae</taxon>
        <taxon>Atripliceae</taxon>
        <taxon>Chenopodium</taxon>
    </lineage>
</organism>
<dbReference type="EnsemblPlants" id="AUR62000662-RA">
    <property type="protein sequence ID" value="AUR62000662-RA:cds"/>
    <property type="gene ID" value="AUR62000662"/>
</dbReference>
<accession>A0A803KNQ6</accession>